<dbReference type="Gene3D" id="3.40.50.720">
    <property type="entry name" value="NAD(P)-binding Rossmann-like Domain"/>
    <property type="match status" value="2"/>
</dbReference>
<proteinExistence type="predicted"/>
<organism evidence="2 3">
    <name type="scientific">Dactylosporangium vinaceum</name>
    <dbReference type="NCBI Taxonomy" id="53362"/>
    <lineage>
        <taxon>Bacteria</taxon>
        <taxon>Bacillati</taxon>
        <taxon>Actinomycetota</taxon>
        <taxon>Actinomycetes</taxon>
        <taxon>Micromonosporales</taxon>
        <taxon>Micromonosporaceae</taxon>
        <taxon>Dactylosporangium</taxon>
    </lineage>
</organism>
<dbReference type="Pfam" id="PF02826">
    <property type="entry name" value="2-Hacid_dh_C"/>
    <property type="match status" value="1"/>
</dbReference>
<evidence type="ECO:0000313" key="3">
    <source>
        <dbReference type="Proteomes" id="UP001589608"/>
    </source>
</evidence>
<comment type="caution">
    <text evidence="2">The sequence shown here is derived from an EMBL/GenBank/DDBJ whole genome shotgun (WGS) entry which is preliminary data.</text>
</comment>
<evidence type="ECO:0000313" key="2">
    <source>
        <dbReference type="EMBL" id="MFB9449535.1"/>
    </source>
</evidence>
<dbReference type="InterPro" id="IPR006140">
    <property type="entry name" value="D-isomer_DH_NAD-bd"/>
</dbReference>
<gene>
    <name evidence="2" type="ORF">ACFFTR_41200</name>
</gene>
<name>A0ABV5MKY7_9ACTN</name>
<dbReference type="EMBL" id="JBHMCA010000067">
    <property type="protein sequence ID" value="MFB9449535.1"/>
    <property type="molecule type" value="Genomic_DNA"/>
</dbReference>
<keyword evidence="3" id="KW-1185">Reference proteome</keyword>
<dbReference type="RefSeq" id="WP_223094563.1">
    <property type="nucleotide sequence ID" value="NZ_JBHMCA010000067.1"/>
</dbReference>
<dbReference type="InterPro" id="IPR036291">
    <property type="entry name" value="NAD(P)-bd_dom_sf"/>
</dbReference>
<dbReference type="Proteomes" id="UP001589608">
    <property type="component" value="Unassembled WGS sequence"/>
</dbReference>
<evidence type="ECO:0000259" key="1">
    <source>
        <dbReference type="Pfam" id="PF02826"/>
    </source>
</evidence>
<sequence length="94" mass="10507">MTIAEPAGVLLHAGLPRWRHRHRSVAGLDVVEPEPLPIDSPLRTMPDVFLSSHIAGVTDAAEARFFEYMVDDVQRVLTGVRPRFRLVPRESIAP</sequence>
<accession>A0ABV5MKY7</accession>
<reference evidence="2 3" key="1">
    <citation type="submission" date="2024-09" db="EMBL/GenBank/DDBJ databases">
        <authorList>
            <person name="Sun Q."/>
            <person name="Mori K."/>
        </authorList>
    </citation>
    <scope>NUCLEOTIDE SEQUENCE [LARGE SCALE GENOMIC DNA]</scope>
    <source>
        <strain evidence="2 3">JCM 3307</strain>
    </source>
</reference>
<protein>
    <submittedName>
        <fullName evidence="2">NAD(P)-dependent oxidoreductase</fullName>
    </submittedName>
</protein>
<dbReference type="SUPFAM" id="SSF51735">
    <property type="entry name" value="NAD(P)-binding Rossmann-fold domains"/>
    <property type="match status" value="1"/>
</dbReference>
<feature type="domain" description="D-isomer specific 2-hydroxyacid dehydrogenase NAD-binding" evidence="1">
    <location>
        <begin position="22"/>
        <end position="55"/>
    </location>
</feature>